<protein>
    <recommendedName>
        <fullName evidence="1">DUF7745 domain-containing protein</fullName>
    </recommendedName>
</protein>
<feature type="domain" description="DUF7745" evidence="1">
    <location>
        <begin position="26"/>
        <end position="84"/>
    </location>
</feature>
<proteinExistence type="predicted"/>
<reference evidence="2 3" key="1">
    <citation type="journal article" date="2019" name="Genome Biol. Evol.">
        <title>Insights into the evolution of the New World diploid cottons (Gossypium, subgenus Houzingenia) based on genome sequencing.</title>
        <authorList>
            <person name="Grover C.E."/>
            <person name="Arick M.A. 2nd"/>
            <person name="Thrash A."/>
            <person name="Conover J.L."/>
            <person name="Sanders W.S."/>
            <person name="Peterson D.G."/>
            <person name="Frelichowski J.E."/>
            <person name="Scheffler J.A."/>
            <person name="Scheffler B.E."/>
            <person name="Wendel J.F."/>
        </authorList>
    </citation>
    <scope>NUCLEOTIDE SEQUENCE [LARGE SCALE GENOMIC DNA]</scope>
    <source>
        <strain evidence="2">27</strain>
        <tissue evidence="2">Leaf</tissue>
    </source>
</reference>
<dbReference type="PANTHER" id="PTHR48200:SF1">
    <property type="entry name" value="AMINOTRANSFERASE-LIKE PLANT MOBILE DOMAIN-CONTAINING PROTEIN"/>
    <property type="match status" value="1"/>
</dbReference>
<evidence type="ECO:0000313" key="2">
    <source>
        <dbReference type="EMBL" id="MBA0610684.1"/>
    </source>
</evidence>
<sequence length="85" mass="9510">MGMSEQWVATRIKQKGDGKCIPWNSFIYGLVVFPKALGHVDEVVLNLFDRLDKRVTLVPAILAETFRSLNACQRVGEGRFIGCAQ</sequence>
<dbReference type="InterPro" id="IPR056647">
    <property type="entry name" value="DUF7745"/>
</dbReference>
<accession>A0A7J8RA53</accession>
<dbReference type="PANTHER" id="PTHR48200">
    <property type="entry name" value="PROTEIN, PUTATIVE-RELATED"/>
    <property type="match status" value="1"/>
</dbReference>
<gene>
    <name evidence="2" type="ORF">Godav_011496</name>
</gene>
<name>A0A7J8RA53_GOSDV</name>
<keyword evidence="3" id="KW-1185">Reference proteome</keyword>
<dbReference type="AlphaFoldDB" id="A0A7J8RA53"/>
<dbReference type="EMBL" id="JABFAC010000004">
    <property type="protein sequence ID" value="MBA0610684.1"/>
    <property type="molecule type" value="Genomic_DNA"/>
</dbReference>
<organism evidence="2 3">
    <name type="scientific">Gossypium davidsonii</name>
    <name type="common">Davidson's cotton</name>
    <name type="synonym">Gossypium klotzschianum subsp. davidsonii</name>
    <dbReference type="NCBI Taxonomy" id="34287"/>
    <lineage>
        <taxon>Eukaryota</taxon>
        <taxon>Viridiplantae</taxon>
        <taxon>Streptophyta</taxon>
        <taxon>Embryophyta</taxon>
        <taxon>Tracheophyta</taxon>
        <taxon>Spermatophyta</taxon>
        <taxon>Magnoliopsida</taxon>
        <taxon>eudicotyledons</taxon>
        <taxon>Gunneridae</taxon>
        <taxon>Pentapetalae</taxon>
        <taxon>rosids</taxon>
        <taxon>malvids</taxon>
        <taxon>Malvales</taxon>
        <taxon>Malvaceae</taxon>
        <taxon>Malvoideae</taxon>
        <taxon>Gossypium</taxon>
    </lineage>
</organism>
<feature type="non-terminal residue" evidence="2">
    <location>
        <position position="1"/>
    </location>
</feature>
<evidence type="ECO:0000313" key="3">
    <source>
        <dbReference type="Proteomes" id="UP000593561"/>
    </source>
</evidence>
<evidence type="ECO:0000259" key="1">
    <source>
        <dbReference type="Pfam" id="PF24924"/>
    </source>
</evidence>
<comment type="caution">
    <text evidence="2">The sequence shown here is derived from an EMBL/GenBank/DDBJ whole genome shotgun (WGS) entry which is preliminary data.</text>
</comment>
<dbReference type="Proteomes" id="UP000593561">
    <property type="component" value="Unassembled WGS sequence"/>
</dbReference>
<dbReference type="Pfam" id="PF24924">
    <property type="entry name" value="DUF7745"/>
    <property type="match status" value="1"/>
</dbReference>